<dbReference type="AlphaFoldDB" id="A0A6G0WSY5"/>
<feature type="repeat" description="ANK" evidence="3">
    <location>
        <begin position="393"/>
        <end position="425"/>
    </location>
</feature>
<dbReference type="SUPFAM" id="SSF48403">
    <property type="entry name" value="Ankyrin repeat"/>
    <property type="match status" value="1"/>
</dbReference>
<dbReference type="InterPro" id="IPR002110">
    <property type="entry name" value="Ankyrin_rpt"/>
</dbReference>
<dbReference type="EMBL" id="VJMJ01000153">
    <property type="protein sequence ID" value="KAF0730601.1"/>
    <property type="molecule type" value="Genomic_DNA"/>
</dbReference>
<dbReference type="PANTHER" id="PTHR24171">
    <property type="entry name" value="ANKYRIN REPEAT DOMAIN-CONTAINING PROTEIN 39-RELATED"/>
    <property type="match status" value="1"/>
</dbReference>
<dbReference type="SMART" id="SM00248">
    <property type="entry name" value="ANK"/>
    <property type="match status" value="5"/>
</dbReference>
<gene>
    <name evidence="4" type="ORF">Ae201684_012020</name>
</gene>
<evidence type="ECO:0000256" key="3">
    <source>
        <dbReference type="PROSITE-ProRule" id="PRU00023"/>
    </source>
</evidence>
<keyword evidence="2 3" id="KW-0040">ANK repeat</keyword>
<feature type="repeat" description="ANK" evidence="3">
    <location>
        <begin position="294"/>
        <end position="326"/>
    </location>
</feature>
<feature type="repeat" description="ANK" evidence="3">
    <location>
        <begin position="327"/>
        <end position="359"/>
    </location>
</feature>
<feature type="repeat" description="ANK" evidence="3">
    <location>
        <begin position="360"/>
        <end position="392"/>
    </location>
</feature>
<dbReference type="PROSITE" id="PS50088">
    <property type="entry name" value="ANK_REPEAT"/>
    <property type="match status" value="4"/>
</dbReference>
<dbReference type="Gene3D" id="1.25.40.20">
    <property type="entry name" value="Ankyrin repeat-containing domain"/>
    <property type="match status" value="2"/>
</dbReference>
<proteinExistence type="predicted"/>
<evidence type="ECO:0000313" key="4">
    <source>
        <dbReference type="EMBL" id="KAF0730601.1"/>
    </source>
</evidence>
<dbReference type="VEuPathDB" id="FungiDB:AeMF1_002350"/>
<dbReference type="Pfam" id="PF12796">
    <property type="entry name" value="Ank_2"/>
    <property type="match status" value="1"/>
</dbReference>
<evidence type="ECO:0000256" key="1">
    <source>
        <dbReference type="ARBA" id="ARBA00022737"/>
    </source>
</evidence>
<sequence length="452" mass="50045">MNIPQHDPAVMMLLHHSSLVQERPPEGLINLRALHGDDTINNEVTFATGRDAKYFLQDYCFNHNKSMKLRVGKNSGNSKTFVCTSAPQCEWRVVATKSKRKNEEACFYFSTIHNVHSPGCTSTRKPSERQHMILTSSQNLVHNTTVLPLGFEHVEKKPRRENPVDKIVKTLIEANADRQKLSTKSIRDIFFNRHGYSISAHAATRAKQVFLGIPPMLDPSQASPSHNTAAKTQVAIPPPMPTFPDMRQQFQDIQAIVEQNKMIEAAFTRAASIGDVSAVRTFLRHGKMDLVNSNGSVALLLATKGHFLNVVDCLLSHGAKTEAIDETGVTVLFLAVQMSQFHIAKCLLDHGARVDTTDENSRTPLLVAASRGDLKMVKLLVKRKANVDASDEDDNTPLIVATRQGHTDVVEFLLKKGANRHVENLDGQTAVGLASAFQGYEMAQLYASNDHI</sequence>
<organism evidence="4 5">
    <name type="scientific">Aphanomyces euteiches</name>
    <dbReference type="NCBI Taxonomy" id="100861"/>
    <lineage>
        <taxon>Eukaryota</taxon>
        <taxon>Sar</taxon>
        <taxon>Stramenopiles</taxon>
        <taxon>Oomycota</taxon>
        <taxon>Saprolegniomycetes</taxon>
        <taxon>Saprolegniales</taxon>
        <taxon>Verrucalvaceae</taxon>
        <taxon>Aphanomyces</taxon>
    </lineage>
</organism>
<keyword evidence="5" id="KW-1185">Reference proteome</keyword>
<dbReference type="InterPro" id="IPR036770">
    <property type="entry name" value="Ankyrin_rpt-contain_sf"/>
</dbReference>
<comment type="caution">
    <text evidence="4">The sequence shown here is derived from an EMBL/GenBank/DDBJ whole genome shotgun (WGS) entry which is preliminary data.</text>
</comment>
<evidence type="ECO:0000256" key="2">
    <source>
        <dbReference type="ARBA" id="ARBA00023043"/>
    </source>
</evidence>
<protein>
    <submittedName>
        <fullName evidence="4">Uncharacterized protein</fullName>
    </submittedName>
</protein>
<reference evidence="4 5" key="1">
    <citation type="submission" date="2019-07" db="EMBL/GenBank/DDBJ databases">
        <title>Genomics analysis of Aphanomyces spp. identifies a new class of oomycete effector associated with host adaptation.</title>
        <authorList>
            <person name="Gaulin E."/>
        </authorList>
    </citation>
    <scope>NUCLEOTIDE SEQUENCE [LARGE SCALE GENOMIC DNA]</scope>
    <source>
        <strain evidence="4 5">ATCC 201684</strain>
    </source>
</reference>
<dbReference type="PROSITE" id="PS50297">
    <property type="entry name" value="ANK_REP_REGION"/>
    <property type="match status" value="3"/>
</dbReference>
<evidence type="ECO:0000313" key="5">
    <source>
        <dbReference type="Proteomes" id="UP000481153"/>
    </source>
</evidence>
<keyword evidence="1" id="KW-0677">Repeat</keyword>
<name>A0A6G0WSY5_9STRA</name>
<dbReference type="Proteomes" id="UP000481153">
    <property type="component" value="Unassembled WGS sequence"/>
</dbReference>
<accession>A0A6G0WSY5</accession>